<proteinExistence type="predicted"/>
<feature type="domain" description="HTH araC/xylS-type" evidence="4">
    <location>
        <begin position="154"/>
        <end position="254"/>
    </location>
</feature>
<dbReference type="OrthoDB" id="323290at2"/>
<dbReference type="RefSeq" id="WP_106481477.1">
    <property type="nucleotide sequence ID" value="NZ_CP032819.1"/>
</dbReference>
<dbReference type="AlphaFoldDB" id="A0A3Q9IUG7"/>
<dbReference type="SUPFAM" id="SSF46689">
    <property type="entry name" value="Homeodomain-like"/>
    <property type="match status" value="1"/>
</dbReference>
<dbReference type="EMBL" id="CP032819">
    <property type="protein sequence ID" value="AZS31083.1"/>
    <property type="molecule type" value="Genomic_DNA"/>
</dbReference>
<dbReference type="Gene3D" id="1.10.10.60">
    <property type="entry name" value="Homeodomain-like"/>
    <property type="match status" value="1"/>
</dbReference>
<protein>
    <submittedName>
        <fullName evidence="5">AraC family transcriptional regulator</fullName>
    </submittedName>
</protein>
<dbReference type="InterPro" id="IPR050204">
    <property type="entry name" value="AraC_XylS_family_regulators"/>
</dbReference>
<dbReference type="PROSITE" id="PS01124">
    <property type="entry name" value="HTH_ARAC_FAMILY_2"/>
    <property type="match status" value="1"/>
</dbReference>
<evidence type="ECO:0000256" key="1">
    <source>
        <dbReference type="ARBA" id="ARBA00023015"/>
    </source>
</evidence>
<dbReference type="GO" id="GO:0003700">
    <property type="term" value="F:DNA-binding transcription factor activity"/>
    <property type="evidence" value="ECO:0007669"/>
    <property type="project" value="InterPro"/>
</dbReference>
<dbReference type="InterPro" id="IPR009057">
    <property type="entry name" value="Homeodomain-like_sf"/>
</dbReference>
<reference evidence="5 6" key="1">
    <citation type="submission" date="2018-10" db="EMBL/GenBank/DDBJ databases">
        <title>Butyricimonas faecalis sp. nov., isolated from human faeces and emended description of the genus Butyricimonas.</title>
        <authorList>
            <person name="Le Roy T."/>
            <person name="Van der Smissen P."/>
            <person name="Paquot A."/>
            <person name="Delzenne N."/>
            <person name="Muccioli G."/>
            <person name="Collet J.-F."/>
            <person name="Cani P.D."/>
        </authorList>
    </citation>
    <scope>NUCLEOTIDE SEQUENCE [LARGE SCALE GENOMIC DNA]</scope>
    <source>
        <strain evidence="5 6">H184</strain>
    </source>
</reference>
<sequence length="263" mass="30537">MDFFKIIKPTSVLAPYIKHYWIFQSDIKDLRRLTPIGSVELVFHRGDAILSSVNNDMEPLGFIRGQKIGYYDAIPTGTVDMIAVIFQPHGFRSVFNIPTCELYENLTPLDMIGVKSLSELQDKIGNTKDNDLCIKFIDDFFLKQLSITKEYNFNRMDAVISVINTHPIIKFTSLAETACLGYKQFKRIFSEYVGINPQDFFRIVRFQRSLSLLSRKPNMNFTHLAYECGFYDQSHLIHEFKNFTNYNLGNYLTNNSPYSDYFS</sequence>
<keyword evidence="6" id="KW-1185">Reference proteome</keyword>
<keyword evidence="2" id="KW-0238">DNA-binding</keyword>
<gene>
    <name evidence="5" type="ORF">D8S85_16990</name>
</gene>
<evidence type="ECO:0000313" key="6">
    <source>
        <dbReference type="Proteomes" id="UP000270673"/>
    </source>
</evidence>
<dbReference type="Pfam" id="PF20240">
    <property type="entry name" value="DUF6597"/>
    <property type="match status" value="1"/>
</dbReference>
<name>A0A3Q9IUG7_9BACT</name>
<evidence type="ECO:0000256" key="3">
    <source>
        <dbReference type="ARBA" id="ARBA00023163"/>
    </source>
</evidence>
<dbReference type="PANTHER" id="PTHR46796">
    <property type="entry name" value="HTH-TYPE TRANSCRIPTIONAL ACTIVATOR RHAS-RELATED"/>
    <property type="match status" value="1"/>
</dbReference>
<evidence type="ECO:0000259" key="4">
    <source>
        <dbReference type="PROSITE" id="PS01124"/>
    </source>
</evidence>
<evidence type="ECO:0000256" key="2">
    <source>
        <dbReference type="ARBA" id="ARBA00023125"/>
    </source>
</evidence>
<dbReference type="GO" id="GO:0043565">
    <property type="term" value="F:sequence-specific DNA binding"/>
    <property type="evidence" value="ECO:0007669"/>
    <property type="project" value="InterPro"/>
</dbReference>
<accession>A0A3Q9IUG7</accession>
<dbReference type="KEGG" id="buy:D8S85_16990"/>
<dbReference type="Pfam" id="PF12833">
    <property type="entry name" value="HTH_18"/>
    <property type="match status" value="1"/>
</dbReference>
<organism evidence="5 6">
    <name type="scientific">Butyricimonas faecalis</name>
    <dbReference type="NCBI Taxonomy" id="2093856"/>
    <lineage>
        <taxon>Bacteria</taxon>
        <taxon>Pseudomonadati</taxon>
        <taxon>Bacteroidota</taxon>
        <taxon>Bacteroidia</taxon>
        <taxon>Bacteroidales</taxon>
        <taxon>Odoribacteraceae</taxon>
        <taxon>Butyricimonas</taxon>
    </lineage>
</organism>
<dbReference type="SMART" id="SM00342">
    <property type="entry name" value="HTH_ARAC"/>
    <property type="match status" value="1"/>
</dbReference>
<keyword evidence="3" id="KW-0804">Transcription</keyword>
<dbReference type="InterPro" id="IPR046532">
    <property type="entry name" value="DUF6597"/>
</dbReference>
<dbReference type="InterPro" id="IPR018060">
    <property type="entry name" value="HTH_AraC"/>
</dbReference>
<dbReference type="Proteomes" id="UP000270673">
    <property type="component" value="Chromosome"/>
</dbReference>
<keyword evidence="1" id="KW-0805">Transcription regulation</keyword>
<evidence type="ECO:0000313" key="5">
    <source>
        <dbReference type="EMBL" id="AZS31083.1"/>
    </source>
</evidence>
<dbReference type="PANTHER" id="PTHR46796:SF13">
    <property type="entry name" value="HTH-TYPE TRANSCRIPTIONAL ACTIVATOR RHAS"/>
    <property type="match status" value="1"/>
</dbReference>